<evidence type="ECO:0000313" key="1">
    <source>
        <dbReference type="EMBL" id="EOY15513.1"/>
    </source>
</evidence>
<dbReference type="AlphaFoldDB" id="A0A061FF29"/>
<dbReference type="Proteomes" id="UP000026915">
    <property type="component" value="Chromosome 8"/>
</dbReference>
<dbReference type="EMBL" id="CM001886">
    <property type="protein sequence ID" value="EOY15513.1"/>
    <property type="molecule type" value="Genomic_DNA"/>
</dbReference>
<gene>
    <name evidence="1" type="ORF">TCM_034544</name>
</gene>
<name>A0A061FF29_THECC</name>
<evidence type="ECO:0000313" key="2">
    <source>
        <dbReference type="Proteomes" id="UP000026915"/>
    </source>
</evidence>
<dbReference type="FunCoup" id="A0A061FF29">
    <property type="interactions" value="14"/>
</dbReference>
<organism evidence="1 2">
    <name type="scientific">Theobroma cacao</name>
    <name type="common">Cacao</name>
    <name type="synonym">Cocoa</name>
    <dbReference type="NCBI Taxonomy" id="3641"/>
    <lineage>
        <taxon>Eukaryota</taxon>
        <taxon>Viridiplantae</taxon>
        <taxon>Streptophyta</taxon>
        <taxon>Embryophyta</taxon>
        <taxon>Tracheophyta</taxon>
        <taxon>Spermatophyta</taxon>
        <taxon>Magnoliopsida</taxon>
        <taxon>eudicotyledons</taxon>
        <taxon>Gunneridae</taxon>
        <taxon>Pentapetalae</taxon>
        <taxon>rosids</taxon>
        <taxon>malvids</taxon>
        <taxon>Malvales</taxon>
        <taxon>Malvaceae</taxon>
        <taxon>Byttnerioideae</taxon>
        <taxon>Theobroma</taxon>
    </lineage>
</organism>
<proteinExistence type="predicted"/>
<dbReference type="Gramene" id="EOY15513">
    <property type="protein sequence ID" value="EOY15513"/>
    <property type="gene ID" value="TCM_034544"/>
</dbReference>
<keyword evidence="2" id="KW-1185">Reference proteome</keyword>
<dbReference type="OMA" id="CRYIKAF"/>
<dbReference type="InParanoid" id="A0A061FF29"/>
<protein>
    <submittedName>
        <fullName evidence="1">Uncharacterized protein</fullName>
    </submittedName>
</protein>
<dbReference type="HOGENOM" id="CLU_172861_1_0_1"/>
<reference evidence="1 2" key="1">
    <citation type="journal article" date="2013" name="Genome Biol.">
        <title>The genome sequence of the most widely cultivated cacao type and its use to identify candidate genes regulating pod color.</title>
        <authorList>
            <person name="Motamayor J.C."/>
            <person name="Mockaitis K."/>
            <person name="Schmutz J."/>
            <person name="Haiminen N."/>
            <person name="Iii D.L."/>
            <person name="Cornejo O."/>
            <person name="Findley S.D."/>
            <person name="Zheng P."/>
            <person name="Utro F."/>
            <person name="Royaert S."/>
            <person name="Saski C."/>
            <person name="Jenkins J."/>
            <person name="Podicheti R."/>
            <person name="Zhao M."/>
            <person name="Scheffler B.E."/>
            <person name="Stack J.C."/>
            <person name="Feltus F.A."/>
            <person name="Mustiga G.M."/>
            <person name="Amores F."/>
            <person name="Phillips W."/>
            <person name="Marelli J.P."/>
            <person name="May G.D."/>
            <person name="Shapiro H."/>
            <person name="Ma J."/>
            <person name="Bustamante C.D."/>
            <person name="Schnell R.J."/>
            <person name="Main D."/>
            <person name="Gilbert D."/>
            <person name="Parida L."/>
            <person name="Kuhn D.N."/>
        </authorList>
    </citation>
    <scope>NUCLEOTIDE SEQUENCE [LARGE SCALE GENOMIC DNA]</scope>
    <source>
        <strain evidence="2">cv. Matina 1-6</strain>
    </source>
</reference>
<accession>A0A061FF29</accession>
<sequence length="111" mass="12434">MKEWHWAGSLYGTLIVERSPPLNTSTTTATAAANREQKTSVMSRTKKDCLAFALSLQEGCRYVKAILVGQAKKLKARNEKEVMAAELQAQKWQVEAADEAENAKERIYKSM</sequence>